<gene>
    <name evidence="2" type="ORF">I41_15840</name>
</gene>
<dbReference type="EMBL" id="CP036339">
    <property type="protein sequence ID" value="QDT72406.1"/>
    <property type="molecule type" value="Genomic_DNA"/>
</dbReference>
<dbReference type="InterPro" id="IPR018247">
    <property type="entry name" value="EF_Hand_1_Ca_BS"/>
</dbReference>
<keyword evidence="1" id="KW-0472">Membrane</keyword>
<accession>A0A517TVK2</accession>
<dbReference type="Pfam" id="PF00404">
    <property type="entry name" value="Dockerin_1"/>
    <property type="match status" value="1"/>
</dbReference>
<reference evidence="2 3" key="1">
    <citation type="submission" date="2019-02" db="EMBL/GenBank/DDBJ databases">
        <title>Deep-cultivation of Planctomycetes and their phenomic and genomic characterization uncovers novel biology.</title>
        <authorList>
            <person name="Wiegand S."/>
            <person name="Jogler M."/>
            <person name="Boedeker C."/>
            <person name="Pinto D."/>
            <person name="Vollmers J."/>
            <person name="Rivas-Marin E."/>
            <person name="Kohn T."/>
            <person name="Peeters S.H."/>
            <person name="Heuer A."/>
            <person name="Rast P."/>
            <person name="Oberbeckmann S."/>
            <person name="Bunk B."/>
            <person name="Jeske O."/>
            <person name="Meyerdierks A."/>
            <person name="Storesund J.E."/>
            <person name="Kallscheuer N."/>
            <person name="Luecker S."/>
            <person name="Lage O.M."/>
            <person name="Pohl T."/>
            <person name="Merkel B.J."/>
            <person name="Hornburger P."/>
            <person name="Mueller R.-W."/>
            <person name="Bruemmer F."/>
            <person name="Labrenz M."/>
            <person name="Spormann A.M."/>
            <person name="Op den Camp H."/>
            <person name="Overmann J."/>
            <person name="Amann R."/>
            <person name="Jetten M.S.M."/>
            <person name="Mascher T."/>
            <person name="Medema M.H."/>
            <person name="Devos D.P."/>
            <person name="Kaster A.-K."/>
            <person name="Ovreas L."/>
            <person name="Rohde M."/>
            <person name="Galperin M.Y."/>
            <person name="Jogler C."/>
        </authorList>
    </citation>
    <scope>NUCLEOTIDE SEQUENCE [LARGE SCALE GENOMIC DNA]</scope>
    <source>
        <strain evidence="2 3">I41</strain>
    </source>
</reference>
<keyword evidence="1" id="KW-1133">Transmembrane helix</keyword>
<keyword evidence="3" id="KW-1185">Reference proteome</keyword>
<dbReference type="SUPFAM" id="SSF63446">
    <property type="entry name" value="Type I dockerin domain"/>
    <property type="match status" value="1"/>
</dbReference>
<dbReference type="GO" id="GO:0000272">
    <property type="term" value="P:polysaccharide catabolic process"/>
    <property type="evidence" value="ECO:0007669"/>
    <property type="project" value="InterPro"/>
</dbReference>
<feature type="transmembrane region" description="Helical" evidence="1">
    <location>
        <begin position="309"/>
        <end position="328"/>
    </location>
</feature>
<dbReference type="InterPro" id="IPR036439">
    <property type="entry name" value="Dockerin_dom_sf"/>
</dbReference>
<keyword evidence="1" id="KW-0812">Transmembrane</keyword>
<dbReference type="RefSeq" id="WP_145431981.1">
    <property type="nucleotide sequence ID" value="NZ_CP036339.1"/>
</dbReference>
<organism evidence="2 3">
    <name type="scientific">Lacipirellula limnantheis</name>
    <dbReference type="NCBI Taxonomy" id="2528024"/>
    <lineage>
        <taxon>Bacteria</taxon>
        <taxon>Pseudomonadati</taxon>
        <taxon>Planctomycetota</taxon>
        <taxon>Planctomycetia</taxon>
        <taxon>Pirellulales</taxon>
        <taxon>Lacipirellulaceae</taxon>
        <taxon>Lacipirellula</taxon>
    </lineage>
</organism>
<protein>
    <recommendedName>
        <fullName evidence="4">PEP-CTERM protein-sorting domain-containing protein</fullName>
    </recommendedName>
</protein>
<name>A0A517TVK2_9BACT</name>
<sequence>MGACYRIGYIIVRFFESPANLTADTPMLRTTSIIAWMLLLATPIASARVIDDFTVGGIALEDHYINGYATASQTDLDPAHVAGGRRTWRYDVGKMHNVTPPETAVVRMGVTTEPSPRYFYDADDGLTAINFSLLYDAGVGNGVGPGLALDFAAEGHNAIAIDFEFANFDDDNGYFNVGFRDIANTFNRWTPIPNSATPFRIVAPLRDNLKSATSPLKLVWIGTGNGYMFGSYAISRIITASTADFNADGVVDGADFLVWQRHAGSNAPANSNATGDADLDGVVDADDLTFWRLAAESAGAGLQSLPEPASGLLATAAIIAAIIAASAVRSRRPRLVSKAR</sequence>
<evidence type="ECO:0008006" key="4">
    <source>
        <dbReference type="Google" id="ProtNLM"/>
    </source>
</evidence>
<dbReference type="AlphaFoldDB" id="A0A517TVK2"/>
<dbReference type="GO" id="GO:0004553">
    <property type="term" value="F:hydrolase activity, hydrolyzing O-glycosyl compounds"/>
    <property type="evidence" value="ECO:0007669"/>
    <property type="project" value="InterPro"/>
</dbReference>
<dbReference type="KEGG" id="llh:I41_15840"/>
<dbReference type="OrthoDB" id="8233337at2"/>
<dbReference type="PROSITE" id="PS00018">
    <property type="entry name" value="EF_HAND_1"/>
    <property type="match status" value="1"/>
</dbReference>
<evidence type="ECO:0000313" key="3">
    <source>
        <dbReference type="Proteomes" id="UP000317909"/>
    </source>
</evidence>
<evidence type="ECO:0000313" key="2">
    <source>
        <dbReference type="EMBL" id="QDT72406.1"/>
    </source>
</evidence>
<evidence type="ECO:0000256" key="1">
    <source>
        <dbReference type="SAM" id="Phobius"/>
    </source>
</evidence>
<dbReference type="InterPro" id="IPR002105">
    <property type="entry name" value="Dockerin_1_rpt"/>
</dbReference>
<dbReference type="Gene3D" id="1.10.1330.10">
    <property type="entry name" value="Dockerin domain"/>
    <property type="match status" value="1"/>
</dbReference>
<proteinExistence type="predicted"/>
<dbReference type="Proteomes" id="UP000317909">
    <property type="component" value="Chromosome"/>
</dbReference>